<dbReference type="RefSeq" id="WP_016652969.1">
    <property type="nucleotide sequence ID" value="NZ_BHGD02000041.1"/>
</dbReference>
<evidence type="ECO:0000256" key="5">
    <source>
        <dbReference type="ARBA" id="ARBA00022532"/>
    </source>
</evidence>
<keyword evidence="8 9" id="KW-0560">Oxidoreductase</keyword>
<dbReference type="PANTHER" id="PTHR43104">
    <property type="entry name" value="L-2-HYDROXYGLUTARATE DEHYDROGENASE, MITOCHONDRIAL"/>
    <property type="match status" value="1"/>
</dbReference>
<protein>
    <recommendedName>
        <fullName evidence="9">Probable malate:quinone oxidoreductase</fullName>
        <ecNumber evidence="9">1.1.5.4</ecNumber>
    </recommendedName>
    <alternativeName>
        <fullName evidence="9">MQO</fullName>
    </alternativeName>
    <alternativeName>
        <fullName evidence="9">Malate dehydrogenase [quinone]</fullName>
    </alternativeName>
</protein>
<comment type="caution">
    <text evidence="10">The sequence shown here is derived from an EMBL/GenBank/DDBJ whole genome shotgun (WGS) entry which is preliminary data.</text>
</comment>
<dbReference type="PANTHER" id="PTHR43104:SF2">
    <property type="entry name" value="L-2-HYDROXYGLUTARATE DEHYDROGENASE, MITOCHONDRIAL"/>
    <property type="match status" value="1"/>
</dbReference>
<dbReference type="GO" id="GO:0047545">
    <property type="term" value="F:(S)-2-hydroxyglutarate dehydrogenase activity"/>
    <property type="evidence" value="ECO:0007669"/>
    <property type="project" value="TreeGrafter"/>
</dbReference>
<dbReference type="SUPFAM" id="SSF51905">
    <property type="entry name" value="FAD/NAD(P)-binding domain"/>
    <property type="match status" value="1"/>
</dbReference>
<dbReference type="NCBIfam" id="TIGR01320">
    <property type="entry name" value="mal_quin_oxido"/>
    <property type="match status" value="1"/>
</dbReference>
<dbReference type="NCBIfam" id="NF009875">
    <property type="entry name" value="PRK13339.1"/>
    <property type="match status" value="1"/>
</dbReference>
<keyword evidence="6 9" id="KW-0285">Flavoprotein</keyword>
<dbReference type="EMBL" id="ATGK01000013">
    <property type="protein sequence ID" value="EPG36847.1"/>
    <property type="molecule type" value="Genomic_DNA"/>
</dbReference>
<evidence type="ECO:0000256" key="1">
    <source>
        <dbReference type="ARBA" id="ARBA00001139"/>
    </source>
</evidence>
<dbReference type="AlphaFoldDB" id="S3UBK1"/>
<organism evidence="10 11">
    <name type="scientific">Acinetobacter colistiniresistens</name>
    <dbReference type="NCBI Taxonomy" id="280145"/>
    <lineage>
        <taxon>Bacteria</taxon>
        <taxon>Pseudomonadati</taxon>
        <taxon>Pseudomonadota</taxon>
        <taxon>Gammaproteobacteria</taxon>
        <taxon>Moraxellales</taxon>
        <taxon>Moraxellaceae</taxon>
        <taxon>Acinetobacter</taxon>
    </lineage>
</organism>
<dbReference type="InterPro" id="IPR036188">
    <property type="entry name" value="FAD/NAD-bd_sf"/>
</dbReference>
<evidence type="ECO:0000256" key="7">
    <source>
        <dbReference type="ARBA" id="ARBA00022827"/>
    </source>
</evidence>
<evidence type="ECO:0000256" key="3">
    <source>
        <dbReference type="ARBA" id="ARBA00005012"/>
    </source>
</evidence>
<dbReference type="InterPro" id="IPR006231">
    <property type="entry name" value="MQO"/>
</dbReference>
<dbReference type="GO" id="GO:0006099">
    <property type="term" value="P:tricarboxylic acid cycle"/>
    <property type="evidence" value="ECO:0007669"/>
    <property type="project" value="UniProtKB-UniRule"/>
</dbReference>
<proteinExistence type="inferred from homology"/>
<accession>S3UBK1</accession>
<evidence type="ECO:0000256" key="8">
    <source>
        <dbReference type="ARBA" id="ARBA00023002"/>
    </source>
</evidence>
<sequence>MKKFWKYLLVLLVVLIIIAIAFLFRPVASKAIKTTNNEPTVDVVLIGGGIMSATLGTYLNELQPDWNIRMYERLDAVAQESSNGFNNAGTGHSGFMEMNYTEEKDGKMDISKAINVAGQFEIAKQFWAYQVKQGVLETPNTFINPVPHIAFVWGDNVNFMEKRYAAMVQNPLFAGMKMSEDKAEIQKWAPLVMDGRDPQQKVAATRMDVGSDVNYGAITTQLINHLEKSPNFKLSTSTEVTGISKNDDNTWSVAFKDLKSGKVDHVKTRFVFIGAGGAAIKLLQMTGLPEAQQYAGFPVGGEFLVTDNPAVTAKHTAKVYGRADLGAPPMSVPHIDTRYIDGKKYVLFGPFATYSNKFLKNGSQLDLLASTNKNNVLPMAAIGLQNADLVQYLVSQVLMSDADRFNELKKYYPEADPKDWHLQQGGQRVQIIKKEPGKPAKLQFGTEIFASKDKSVTALLGASPGASTSPYIMLNLLEKAFPEQTKGVWNEKLHEIVRSYGKDLSTDPALLDQIRHYSSSTLGLNYTTPANLVPAKKVEKAEAVAQ</sequence>
<name>S3UBK1_9GAMM</name>
<dbReference type="PATRIC" id="fig|1217696.3.peg.2501"/>
<reference evidence="10 11" key="1">
    <citation type="submission" date="2013-06" db="EMBL/GenBank/DDBJ databases">
        <title>The Genome Sequence of Acinetobacter sp. NIPH 2036.</title>
        <authorList>
            <consortium name="The Broad Institute Genome Sequencing Platform"/>
            <consortium name="The Broad Institute Genome Sequencing Center for Infectious Disease"/>
            <person name="Cerqueira G."/>
            <person name="Feldgarden M."/>
            <person name="Courvalin P."/>
            <person name="Perichon B."/>
            <person name="Grillot-Courvalin C."/>
            <person name="Clermont D."/>
            <person name="Rocha E."/>
            <person name="Yoon E.-J."/>
            <person name="Nemec A."/>
            <person name="Young S.K."/>
            <person name="Zeng Q."/>
            <person name="Gargeya S."/>
            <person name="Fitzgerald M."/>
            <person name="Abouelleil A."/>
            <person name="Alvarado L."/>
            <person name="Berlin A.M."/>
            <person name="Chapman S.B."/>
            <person name="Dewar J."/>
            <person name="Goldberg J."/>
            <person name="Griggs A."/>
            <person name="Gujja S."/>
            <person name="Hansen M."/>
            <person name="Howarth C."/>
            <person name="Imamovic A."/>
            <person name="Larimer J."/>
            <person name="McCowan C."/>
            <person name="Murphy C."/>
            <person name="Pearson M."/>
            <person name="Priest M."/>
            <person name="Roberts A."/>
            <person name="Saif S."/>
            <person name="Shea T."/>
            <person name="Sykes S."/>
            <person name="Wortman J."/>
            <person name="Nusbaum C."/>
            <person name="Birren B."/>
        </authorList>
    </citation>
    <scope>NUCLEOTIDE SEQUENCE [LARGE SCALE GENOMIC DNA]</scope>
    <source>
        <strain evidence="10 11">NIPH 2036</strain>
    </source>
</reference>
<evidence type="ECO:0000313" key="11">
    <source>
        <dbReference type="Proteomes" id="UP000014559"/>
    </source>
</evidence>
<comment type="similarity">
    <text evidence="4 9">Belongs to the MQO family.</text>
</comment>
<evidence type="ECO:0000256" key="4">
    <source>
        <dbReference type="ARBA" id="ARBA00006389"/>
    </source>
</evidence>
<dbReference type="NCBIfam" id="NF003606">
    <property type="entry name" value="PRK05257.2-1"/>
    <property type="match status" value="1"/>
</dbReference>
<dbReference type="GO" id="GO:0008924">
    <property type="term" value="F:L-malate dehydrogenase (quinone) activity"/>
    <property type="evidence" value="ECO:0007669"/>
    <property type="project" value="UniProtKB-UniRule"/>
</dbReference>
<keyword evidence="5 9" id="KW-0816">Tricarboxylic acid cycle</keyword>
<evidence type="ECO:0000256" key="9">
    <source>
        <dbReference type="HAMAP-Rule" id="MF_00212"/>
    </source>
</evidence>
<dbReference type="HOGENOM" id="CLU_028151_0_0_6"/>
<dbReference type="Proteomes" id="UP000014559">
    <property type="component" value="Unassembled WGS sequence"/>
</dbReference>
<keyword evidence="7 9" id="KW-0274">FAD</keyword>
<evidence type="ECO:0000256" key="6">
    <source>
        <dbReference type="ARBA" id="ARBA00022630"/>
    </source>
</evidence>
<dbReference type="NCBIfam" id="NF003611">
    <property type="entry name" value="PRK05257.3-2"/>
    <property type="match status" value="1"/>
</dbReference>
<comment type="catalytic activity">
    <reaction evidence="1 9">
        <text>(S)-malate + a quinone = a quinol + oxaloacetate</text>
        <dbReference type="Rhea" id="RHEA:46012"/>
        <dbReference type="ChEBI" id="CHEBI:15589"/>
        <dbReference type="ChEBI" id="CHEBI:16452"/>
        <dbReference type="ChEBI" id="CHEBI:24646"/>
        <dbReference type="ChEBI" id="CHEBI:132124"/>
        <dbReference type="EC" id="1.1.5.4"/>
    </reaction>
</comment>
<dbReference type="GeneID" id="45417247"/>
<dbReference type="NCBIfam" id="NF003605">
    <property type="entry name" value="PRK05257.1-4"/>
    <property type="match status" value="1"/>
</dbReference>
<comment type="cofactor">
    <cofactor evidence="2 9">
        <name>FAD</name>
        <dbReference type="ChEBI" id="CHEBI:57692"/>
    </cofactor>
</comment>
<dbReference type="NCBIfam" id="NF003603">
    <property type="entry name" value="PRK05257.1-1"/>
    <property type="match status" value="1"/>
</dbReference>
<dbReference type="Pfam" id="PF06039">
    <property type="entry name" value="Mqo"/>
    <property type="match status" value="1"/>
</dbReference>
<evidence type="ECO:0000256" key="2">
    <source>
        <dbReference type="ARBA" id="ARBA00001974"/>
    </source>
</evidence>
<dbReference type="HAMAP" id="MF_00212">
    <property type="entry name" value="MQO"/>
    <property type="match status" value="1"/>
</dbReference>
<dbReference type="EC" id="1.1.5.4" evidence="9"/>
<gene>
    <name evidence="9" type="primary">mqo</name>
    <name evidence="10" type="ORF">F907_02544</name>
</gene>
<dbReference type="UniPathway" id="UPA00223">
    <property type="reaction ID" value="UER01008"/>
</dbReference>
<evidence type="ECO:0000313" key="10">
    <source>
        <dbReference type="EMBL" id="EPG36847.1"/>
    </source>
</evidence>
<comment type="pathway">
    <text evidence="3 9">Carbohydrate metabolism; tricarboxylic acid cycle; oxaloacetate from (S)-malate (quinone route): step 1/1.</text>
</comment>